<evidence type="ECO:0000256" key="13">
    <source>
        <dbReference type="SAM" id="SignalP"/>
    </source>
</evidence>
<evidence type="ECO:0000256" key="2">
    <source>
        <dbReference type="ARBA" id="ARBA00004271"/>
    </source>
</evidence>
<evidence type="ECO:0000256" key="11">
    <source>
        <dbReference type="RuleBase" id="RU000675"/>
    </source>
</evidence>
<dbReference type="SUPFAM" id="SSF49785">
    <property type="entry name" value="Galactose-binding domain-like"/>
    <property type="match status" value="2"/>
</dbReference>
<dbReference type="PRINTS" id="PR00742">
    <property type="entry name" value="GLHYDRLASE35"/>
</dbReference>
<dbReference type="CDD" id="cd22842">
    <property type="entry name" value="Gal_Rha_Lectin_BGal"/>
    <property type="match status" value="1"/>
</dbReference>
<dbReference type="GO" id="GO:0005773">
    <property type="term" value="C:vacuole"/>
    <property type="evidence" value="ECO:0000318"/>
    <property type="project" value="GO_Central"/>
</dbReference>
<dbReference type="InterPro" id="IPR001944">
    <property type="entry name" value="Glycoside_Hdrlase_35"/>
</dbReference>
<keyword evidence="6" id="KW-0964">Secreted</keyword>
<dbReference type="Pfam" id="PF17834">
    <property type="entry name" value="GHD"/>
    <property type="match status" value="1"/>
</dbReference>
<evidence type="ECO:0000313" key="16">
    <source>
        <dbReference type="Proteomes" id="UP000091857"/>
    </source>
</evidence>
<sequence length="828" mass="93719">MTVDIRGLFIMAIISLFISSAIVDGGETKEVSYDGRSLIINGKRELLFSGSIHYPRSTPEMWPELITKAKHGGLNVIQTYVFWNIHEPVKGKYNFEGRFDLVKFIKEVQKQGLYVTLRLGPFIQAEWNHGGLPYWLREVPDIIFRSYNEPFMIHMGKFIRMIMDKMKEEKLFAPQGGPIVLAQIENEYNTVQLAYRELGNKYVQWAGDFALSQGAGIPWVMCKQKDPPGPVINTCNGRHCGDTFSGPNQPNKPSLWTENWTAQFRVFGDPPSQRSAEDIAFSVARWFSKNGSLVNYYMYHGGTNLDRTAASFVTTRYYDEAPLDEYGLEREPKYGHMKNLHRALRLARKPLLWGAPGVEKLGNDQEARFYKRPGTKLCAAFLTNNDTKNGYDVKFNGREFYLPPRSISILPDCKTVVYNTMTVVSQHNARNFTKSKIANKKLKWETISEVIPTQLKTSSKIPLELYRLTKDATDYAWYTTDVVLDPWDLSVRRDILPVLRVASLGHGMLAFVNGHFIGSAHGSQTEKSFVLQRPVELKRGVNTITLLGSLVGLPDSGAYMEHRYAGPRGVRILGLNSGTLDLTSNGWGHEVGTTGERGQWFTEEGSKKATWKQVPKGEGPPISWYKASFDAPEGNEPVAVRMTGMKKGMIWINGQSIGRYWMSYVSPLAQPTQSEYHIPRSYIKPKDNLIVVFEEEHANPEKIEFLLVNRDIICSYITEYDPPHVRSWARKDDRIKTVVDDVRPAAHLKCPNHKKFIKVEFASFGDPYGACGGFVLGNCTSPLSKQIVEERCIGKAYCDIPIERDLFDKNNDACPDIKKTLAIQLLCG</sequence>
<evidence type="ECO:0000256" key="10">
    <source>
        <dbReference type="ARBA" id="ARBA00023295"/>
    </source>
</evidence>
<comment type="catalytic activity">
    <reaction evidence="1 11">
        <text>Hydrolysis of terminal non-reducing beta-D-galactose residues in beta-D-galactosides.</text>
        <dbReference type="EC" id="3.2.1.23"/>
    </reaction>
</comment>
<dbReference type="InterPro" id="IPR043159">
    <property type="entry name" value="Lectin_gal-bd_sf"/>
</dbReference>
<keyword evidence="16" id="KW-1185">Reference proteome</keyword>
<evidence type="ECO:0000256" key="1">
    <source>
        <dbReference type="ARBA" id="ARBA00001412"/>
    </source>
</evidence>
<dbReference type="Proteomes" id="UP000091857">
    <property type="component" value="Chromosome 4"/>
</dbReference>
<evidence type="ECO:0000313" key="15">
    <source>
        <dbReference type="EMBL" id="OAY52339.1"/>
    </source>
</evidence>
<evidence type="ECO:0000259" key="14">
    <source>
        <dbReference type="PROSITE" id="PS50228"/>
    </source>
</evidence>
<comment type="subcellular location">
    <subcellularLocation>
        <location evidence="2">Secreted</location>
        <location evidence="2">Extracellular space</location>
        <location evidence="2">Apoplast</location>
    </subcellularLocation>
</comment>
<gene>
    <name evidence="15" type="ORF">MANES_04G075300v8</name>
</gene>
<reference evidence="16" key="1">
    <citation type="journal article" date="2016" name="Nat. Biotechnol.">
        <title>Sequencing wild and cultivated cassava and related species reveals extensive interspecific hybridization and genetic diversity.</title>
        <authorList>
            <person name="Bredeson J.V."/>
            <person name="Lyons J.B."/>
            <person name="Prochnik S.E."/>
            <person name="Wu G.A."/>
            <person name="Ha C.M."/>
            <person name="Edsinger-Gonzales E."/>
            <person name="Grimwood J."/>
            <person name="Schmutz J."/>
            <person name="Rabbi I.Y."/>
            <person name="Egesi C."/>
            <person name="Nauluvula P."/>
            <person name="Lebot V."/>
            <person name="Ndunguru J."/>
            <person name="Mkamilo G."/>
            <person name="Bart R.S."/>
            <person name="Setter T.L."/>
            <person name="Gleadow R.M."/>
            <person name="Kulakow P."/>
            <person name="Ferguson M.E."/>
            <person name="Rounsley S."/>
            <person name="Rokhsar D.S."/>
        </authorList>
    </citation>
    <scope>NUCLEOTIDE SEQUENCE [LARGE SCALE GENOMIC DNA]</scope>
    <source>
        <strain evidence="16">cv. AM560-2</strain>
    </source>
</reference>
<dbReference type="PANTHER" id="PTHR23421">
    <property type="entry name" value="BETA-GALACTOSIDASE RELATED"/>
    <property type="match status" value="1"/>
</dbReference>
<dbReference type="GO" id="GO:0030246">
    <property type="term" value="F:carbohydrate binding"/>
    <property type="evidence" value="ECO:0007669"/>
    <property type="project" value="InterPro"/>
</dbReference>
<dbReference type="Pfam" id="PF21467">
    <property type="entry name" value="BetaGal_gal-bd"/>
    <property type="match status" value="1"/>
</dbReference>
<evidence type="ECO:0000256" key="7">
    <source>
        <dbReference type="ARBA" id="ARBA00022729"/>
    </source>
</evidence>
<evidence type="ECO:0000256" key="4">
    <source>
        <dbReference type="ARBA" id="ARBA00012756"/>
    </source>
</evidence>
<dbReference type="Gene3D" id="3.20.20.80">
    <property type="entry name" value="Glycosidases"/>
    <property type="match status" value="1"/>
</dbReference>
<name>A0A2C9W0L5_MANES</name>
<organism evidence="15 16">
    <name type="scientific">Manihot esculenta</name>
    <name type="common">Cassava</name>
    <name type="synonym">Jatropha manihot</name>
    <dbReference type="NCBI Taxonomy" id="3983"/>
    <lineage>
        <taxon>Eukaryota</taxon>
        <taxon>Viridiplantae</taxon>
        <taxon>Streptophyta</taxon>
        <taxon>Embryophyta</taxon>
        <taxon>Tracheophyta</taxon>
        <taxon>Spermatophyta</taxon>
        <taxon>Magnoliopsida</taxon>
        <taxon>eudicotyledons</taxon>
        <taxon>Gunneridae</taxon>
        <taxon>Pentapetalae</taxon>
        <taxon>rosids</taxon>
        <taxon>fabids</taxon>
        <taxon>Malpighiales</taxon>
        <taxon>Euphorbiaceae</taxon>
        <taxon>Crotonoideae</taxon>
        <taxon>Manihoteae</taxon>
        <taxon>Manihot</taxon>
    </lineage>
</organism>
<dbReference type="Gene3D" id="2.60.120.740">
    <property type="match status" value="1"/>
</dbReference>
<dbReference type="FunFam" id="3.20.20.80:FF:000006">
    <property type="entry name" value="Beta-galactosidase"/>
    <property type="match status" value="1"/>
</dbReference>
<dbReference type="SUPFAM" id="SSF51445">
    <property type="entry name" value="(Trans)glycosidases"/>
    <property type="match status" value="1"/>
</dbReference>
<dbReference type="InterPro" id="IPR041392">
    <property type="entry name" value="GHD"/>
</dbReference>
<dbReference type="EC" id="3.2.1.23" evidence="4 11"/>
<dbReference type="GO" id="GO:0009827">
    <property type="term" value="P:plant-type cell wall modification"/>
    <property type="evidence" value="ECO:0000318"/>
    <property type="project" value="GO_Central"/>
</dbReference>
<dbReference type="InterPro" id="IPR048913">
    <property type="entry name" value="BetaGal_gal-bd"/>
</dbReference>
<feature type="domain" description="SUEL-type lectin" evidence="14">
    <location>
        <begin position="743"/>
        <end position="828"/>
    </location>
</feature>
<dbReference type="OMA" id="HWTRKND"/>
<comment type="similarity">
    <text evidence="3 12">Belongs to the glycosyl hydrolase 35 family.</text>
</comment>
<dbReference type="PROSITE" id="PS50228">
    <property type="entry name" value="SUEL_LECTIN"/>
    <property type="match status" value="1"/>
</dbReference>
<accession>A0A2C9W0L5</accession>
<dbReference type="GO" id="GO:0009505">
    <property type="term" value="C:plant-type cell wall"/>
    <property type="evidence" value="ECO:0000318"/>
    <property type="project" value="GO_Central"/>
</dbReference>
<dbReference type="InterPro" id="IPR000922">
    <property type="entry name" value="Lectin_gal-bd_dom"/>
</dbReference>
<evidence type="ECO:0000256" key="5">
    <source>
        <dbReference type="ARBA" id="ARBA00022523"/>
    </source>
</evidence>
<feature type="signal peptide" evidence="13">
    <location>
        <begin position="1"/>
        <end position="28"/>
    </location>
</feature>
<dbReference type="Gene3D" id="2.60.120.260">
    <property type="entry name" value="Galactose-binding domain-like"/>
    <property type="match status" value="1"/>
</dbReference>
<keyword evidence="9" id="KW-0325">Glycoprotein</keyword>
<keyword evidence="8 11" id="KW-0378">Hydrolase</keyword>
<keyword evidence="10 11" id="KW-0326">Glycosidase</keyword>
<evidence type="ECO:0000256" key="9">
    <source>
        <dbReference type="ARBA" id="ARBA00023180"/>
    </source>
</evidence>
<dbReference type="InterPro" id="IPR031330">
    <property type="entry name" value="Gly_Hdrlase_35_cat"/>
</dbReference>
<dbReference type="InterPro" id="IPR008979">
    <property type="entry name" value="Galactose-bd-like_sf"/>
</dbReference>
<dbReference type="InterPro" id="IPR019801">
    <property type="entry name" value="Glyco_hydro_35_CS"/>
</dbReference>
<dbReference type="GO" id="GO:0004565">
    <property type="term" value="F:beta-galactosidase activity"/>
    <property type="evidence" value="ECO:0000318"/>
    <property type="project" value="GO_Central"/>
</dbReference>
<dbReference type="FunFam" id="2.60.120.260:FF:000050">
    <property type="entry name" value="Beta-galactosidase"/>
    <property type="match status" value="1"/>
</dbReference>
<dbReference type="Pfam" id="PF02140">
    <property type="entry name" value="SUEL_Lectin"/>
    <property type="match status" value="1"/>
</dbReference>
<dbReference type="GO" id="GO:0048046">
    <property type="term" value="C:apoplast"/>
    <property type="evidence" value="ECO:0007669"/>
    <property type="project" value="UniProtKB-SubCell"/>
</dbReference>
<dbReference type="EMBL" id="CM004390">
    <property type="protein sequence ID" value="OAY52339.1"/>
    <property type="molecule type" value="Genomic_DNA"/>
</dbReference>
<evidence type="ECO:0000256" key="8">
    <source>
        <dbReference type="ARBA" id="ARBA00022801"/>
    </source>
</evidence>
<dbReference type="PROSITE" id="PS01182">
    <property type="entry name" value="GLYCOSYL_HYDROL_F35"/>
    <property type="match status" value="1"/>
</dbReference>
<protein>
    <recommendedName>
        <fullName evidence="4 11">Beta-galactosidase</fullName>
        <ecNumber evidence="4 11">3.2.1.23</ecNumber>
    </recommendedName>
</protein>
<dbReference type="OrthoDB" id="1657402at2759"/>
<evidence type="ECO:0000256" key="3">
    <source>
        <dbReference type="ARBA" id="ARBA00009809"/>
    </source>
</evidence>
<proteinExistence type="inferred from homology"/>
<feature type="chain" id="PRO_5012813137" description="Beta-galactosidase" evidence="13">
    <location>
        <begin position="29"/>
        <end position="828"/>
    </location>
</feature>
<keyword evidence="7 13" id="KW-0732">Signal</keyword>
<evidence type="ECO:0000256" key="12">
    <source>
        <dbReference type="RuleBase" id="RU003679"/>
    </source>
</evidence>
<dbReference type="AlphaFoldDB" id="A0A2C9W0L5"/>
<dbReference type="Pfam" id="PF01301">
    <property type="entry name" value="Glyco_hydro_35"/>
    <property type="match status" value="1"/>
</dbReference>
<dbReference type="Gramene" id="Manes.04G075300.1.v8.1">
    <property type="protein sequence ID" value="Manes.04G075300.1.v8.1.CDS"/>
    <property type="gene ID" value="Manes.04G075300.v8.1"/>
</dbReference>
<comment type="caution">
    <text evidence="15">The sequence shown here is derived from an EMBL/GenBank/DDBJ whole genome shotgun (WGS) entry which is preliminary data.</text>
</comment>
<dbReference type="GO" id="GO:0019388">
    <property type="term" value="P:galactose catabolic process"/>
    <property type="evidence" value="ECO:0000318"/>
    <property type="project" value="GO_Central"/>
</dbReference>
<evidence type="ECO:0000256" key="6">
    <source>
        <dbReference type="ARBA" id="ARBA00022525"/>
    </source>
</evidence>
<dbReference type="InterPro" id="IPR017853">
    <property type="entry name" value="GH"/>
</dbReference>
<keyword evidence="5" id="KW-0052">Apoplast</keyword>